<keyword evidence="5" id="KW-0496">Mitochondrion</keyword>
<protein>
    <recommendedName>
        <fullName evidence="3">Altered inheritance of mitochondria protein 9, mitochondrial</fullName>
    </recommendedName>
    <alternativeName>
        <fullName evidence="6">Found in mitochondrial proteome protein 29</fullName>
    </alternativeName>
</protein>
<evidence type="ECO:0000256" key="2">
    <source>
        <dbReference type="ARBA" id="ARBA00005543"/>
    </source>
</evidence>
<proteinExistence type="inferred from homology"/>
<dbReference type="GO" id="GO:0005739">
    <property type="term" value="C:mitochondrion"/>
    <property type="evidence" value="ECO:0007669"/>
    <property type="project" value="UniProtKB-SubCell"/>
</dbReference>
<dbReference type="STRING" id="97972.A0A2V1DH90"/>
<evidence type="ECO:0000256" key="3">
    <source>
        <dbReference type="ARBA" id="ARBA00016197"/>
    </source>
</evidence>
<dbReference type="PANTHER" id="PTHR36091:SF1">
    <property type="entry name" value="ALTERED INHERITANCE OF MITOCHONDRIA PROTEIN 9, MITOCHONDRIAL"/>
    <property type="match status" value="1"/>
</dbReference>
<dbReference type="OrthoDB" id="2906425at2759"/>
<dbReference type="SUPFAM" id="SSF56112">
    <property type="entry name" value="Protein kinase-like (PK-like)"/>
    <property type="match status" value="1"/>
</dbReference>
<name>A0A2V1DH90_9PLEO</name>
<keyword evidence="8" id="KW-1185">Reference proteome</keyword>
<evidence type="ECO:0000313" key="7">
    <source>
        <dbReference type="EMBL" id="PVH97470.1"/>
    </source>
</evidence>
<reference evidence="7 8" key="1">
    <citation type="journal article" date="2018" name="Sci. Rep.">
        <title>Comparative genomics provides insights into the lifestyle and reveals functional heterogeneity of dark septate endophytic fungi.</title>
        <authorList>
            <person name="Knapp D.G."/>
            <person name="Nemeth J.B."/>
            <person name="Barry K."/>
            <person name="Hainaut M."/>
            <person name="Henrissat B."/>
            <person name="Johnson J."/>
            <person name="Kuo A."/>
            <person name="Lim J.H.P."/>
            <person name="Lipzen A."/>
            <person name="Nolan M."/>
            <person name="Ohm R.A."/>
            <person name="Tamas L."/>
            <person name="Grigoriev I.V."/>
            <person name="Spatafora J.W."/>
            <person name="Nagy L.G."/>
            <person name="Kovacs G.M."/>
        </authorList>
    </citation>
    <scope>NUCLEOTIDE SEQUENCE [LARGE SCALE GENOMIC DNA]</scope>
    <source>
        <strain evidence="7 8">DSE2036</strain>
    </source>
</reference>
<dbReference type="Gene3D" id="3.30.200.20">
    <property type="entry name" value="Phosphorylase Kinase, domain 1"/>
    <property type="match status" value="1"/>
</dbReference>
<dbReference type="AlphaFoldDB" id="A0A2V1DH90"/>
<comment type="subcellular location">
    <subcellularLocation>
        <location evidence="1">Mitochondrion</location>
    </subcellularLocation>
</comment>
<dbReference type="Proteomes" id="UP000244855">
    <property type="component" value="Unassembled WGS sequence"/>
</dbReference>
<evidence type="ECO:0000256" key="5">
    <source>
        <dbReference type="ARBA" id="ARBA00023128"/>
    </source>
</evidence>
<organism evidence="7 8">
    <name type="scientific">Periconia macrospinosa</name>
    <dbReference type="NCBI Taxonomy" id="97972"/>
    <lineage>
        <taxon>Eukaryota</taxon>
        <taxon>Fungi</taxon>
        <taxon>Dikarya</taxon>
        <taxon>Ascomycota</taxon>
        <taxon>Pezizomycotina</taxon>
        <taxon>Dothideomycetes</taxon>
        <taxon>Pleosporomycetidae</taxon>
        <taxon>Pleosporales</taxon>
        <taxon>Massarineae</taxon>
        <taxon>Periconiaceae</taxon>
        <taxon>Periconia</taxon>
    </lineage>
</organism>
<dbReference type="InterPro" id="IPR051035">
    <property type="entry name" value="Mito_inheritance_9"/>
</dbReference>
<keyword evidence="4" id="KW-0809">Transit peptide</keyword>
<evidence type="ECO:0000256" key="4">
    <source>
        <dbReference type="ARBA" id="ARBA00022946"/>
    </source>
</evidence>
<dbReference type="InterPro" id="IPR011009">
    <property type="entry name" value="Kinase-like_dom_sf"/>
</dbReference>
<accession>A0A2V1DH90</accession>
<evidence type="ECO:0000313" key="8">
    <source>
        <dbReference type="Proteomes" id="UP000244855"/>
    </source>
</evidence>
<dbReference type="PANTHER" id="PTHR36091">
    <property type="entry name" value="ALTERED INHERITANCE OF MITOCHONDRIA PROTEIN 9, MITOCHONDRIAL"/>
    <property type="match status" value="1"/>
</dbReference>
<comment type="similarity">
    <text evidence="2">Belongs to the AIM9 family.</text>
</comment>
<sequence>MMSMLGKIFRKRPIPASPISIVSPQHPRNISITCHRKPIGYEELYQYTNGRFLVDESFQLKRRQVMFDVSKLCDIAASAGKSSSPIVAIDKFEGGFSKALLMKKEDGTELIAKIPCPHAGLLHDTTASEVAVLQYVQDYTTIPVPKVFAWSSDPSNPVGCEYIIMEKAAGTHLFKIWDDMNESSHLELIKGLTKLECQLASLKFPASGHLYLRQSVKDKTKRKVFSSALDPSGSYCIGRSCDRAWLTETNAELATSESYQGPWTSVSAYGIALAKREISRISNTPRSTSCIPHYGTVREQVCLLETAISLLHEIEASDILKNLHMGNIYVSDMEPARISSIIDWQSISVSPLFLQAGWPIFLKPPKGYITGLRKPTLPDGFETLSSDDKEIATYQWKQATWSKAYEVSSYLNNTEAHNAMNAPRVFRELFLRCGSTWEEGVIPLRACLIEISQSWKTLDMPGDCPYIFENDEIKKHKTESKEYNMWQKVQEFAREYLGTDAEGWISPEENFEEKLEQNRTLFQVLVAQMTGQKSREELRDMWPFSNHLS</sequence>
<evidence type="ECO:0000256" key="6">
    <source>
        <dbReference type="ARBA" id="ARBA00031849"/>
    </source>
</evidence>
<dbReference type="EMBL" id="KZ805435">
    <property type="protein sequence ID" value="PVH97470.1"/>
    <property type="molecule type" value="Genomic_DNA"/>
</dbReference>
<gene>
    <name evidence="7" type="ORF">DM02DRAFT_719847</name>
</gene>
<evidence type="ECO:0000256" key="1">
    <source>
        <dbReference type="ARBA" id="ARBA00004173"/>
    </source>
</evidence>